<dbReference type="AlphaFoldDB" id="A0A9P6B0S0"/>
<reference evidence="1" key="1">
    <citation type="journal article" date="2020" name="Nat. Commun.">
        <title>Large-scale genome sequencing of mycorrhizal fungi provides insights into the early evolution of symbiotic traits.</title>
        <authorList>
            <person name="Miyauchi S."/>
            <person name="Kiss E."/>
            <person name="Kuo A."/>
            <person name="Drula E."/>
            <person name="Kohler A."/>
            <person name="Sanchez-Garcia M."/>
            <person name="Morin E."/>
            <person name="Andreopoulos B."/>
            <person name="Barry K.W."/>
            <person name="Bonito G."/>
            <person name="Buee M."/>
            <person name="Carver A."/>
            <person name="Chen C."/>
            <person name="Cichocki N."/>
            <person name="Clum A."/>
            <person name="Culley D."/>
            <person name="Crous P.W."/>
            <person name="Fauchery L."/>
            <person name="Girlanda M."/>
            <person name="Hayes R.D."/>
            <person name="Keri Z."/>
            <person name="LaButti K."/>
            <person name="Lipzen A."/>
            <person name="Lombard V."/>
            <person name="Magnuson J."/>
            <person name="Maillard F."/>
            <person name="Murat C."/>
            <person name="Nolan M."/>
            <person name="Ohm R.A."/>
            <person name="Pangilinan J."/>
            <person name="Pereira M.F."/>
            <person name="Perotto S."/>
            <person name="Peter M."/>
            <person name="Pfister S."/>
            <person name="Riley R."/>
            <person name="Sitrit Y."/>
            <person name="Stielow J.B."/>
            <person name="Szollosi G."/>
            <person name="Zifcakova L."/>
            <person name="Stursova M."/>
            <person name="Spatafora J.W."/>
            <person name="Tedersoo L."/>
            <person name="Vaario L.M."/>
            <person name="Yamada A."/>
            <person name="Yan M."/>
            <person name="Wang P."/>
            <person name="Xu J."/>
            <person name="Bruns T."/>
            <person name="Baldrian P."/>
            <person name="Vilgalys R."/>
            <person name="Dunand C."/>
            <person name="Henrissat B."/>
            <person name="Grigoriev I.V."/>
            <person name="Hibbett D."/>
            <person name="Nagy L.G."/>
            <person name="Martin F.M."/>
        </authorList>
    </citation>
    <scope>NUCLEOTIDE SEQUENCE</scope>
    <source>
        <strain evidence="1">UP504</strain>
    </source>
</reference>
<sequence length="184" mass="20742">MFSIQLRLRLGLKDDFSAVSDEDAPDLVIKPNEEIHSLTLRYLRNIVAWQSAIHYISKSFQKSRLFRNIVVDFVVIPIISPDICAPDEPIVNSAIEYALTTLSLDRENEDVLSMIQALKNRLLPIQFRGTVHCEASLMGMVIACRGGVLLPDNVMQKLRVIKVVWNGGHMTSVAFPNHLTCRTL</sequence>
<evidence type="ECO:0000313" key="1">
    <source>
        <dbReference type="EMBL" id="KAF9515569.1"/>
    </source>
</evidence>
<name>A0A9P6B0S0_9AGAM</name>
<accession>A0A9P6B0S0</accession>
<dbReference type="EMBL" id="MU128948">
    <property type="protein sequence ID" value="KAF9515569.1"/>
    <property type="molecule type" value="Genomic_DNA"/>
</dbReference>
<dbReference type="Proteomes" id="UP000886523">
    <property type="component" value="Unassembled WGS sequence"/>
</dbReference>
<proteinExistence type="predicted"/>
<organism evidence="1 2">
    <name type="scientific">Hydnum rufescens UP504</name>
    <dbReference type="NCBI Taxonomy" id="1448309"/>
    <lineage>
        <taxon>Eukaryota</taxon>
        <taxon>Fungi</taxon>
        <taxon>Dikarya</taxon>
        <taxon>Basidiomycota</taxon>
        <taxon>Agaricomycotina</taxon>
        <taxon>Agaricomycetes</taxon>
        <taxon>Cantharellales</taxon>
        <taxon>Hydnaceae</taxon>
        <taxon>Hydnum</taxon>
    </lineage>
</organism>
<keyword evidence="2" id="KW-1185">Reference proteome</keyword>
<protein>
    <submittedName>
        <fullName evidence="1">Uncharacterized protein</fullName>
    </submittedName>
</protein>
<comment type="caution">
    <text evidence="1">The sequence shown here is derived from an EMBL/GenBank/DDBJ whole genome shotgun (WGS) entry which is preliminary data.</text>
</comment>
<dbReference type="OrthoDB" id="2626367at2759"/>
<evidence type="ECO:0000313" key="2">
    <source>
        <dbReference type="Proteomes" id="UP000886523"/>
    </source>
</evidence>
<gene>
    <name evidence="1" type="ORF">BS47DRAFT_768239</name>
</gene>